<dbReference type="KEGG" id="rca:Rcas_2230"/>
<dbReference type="EMBL" id="CP000804">
    <property type="protein sequence ID" value="ABU58313.1"/>
    <property type="molecule type" value="Genomic_DNA"/>
</dbReference>
<dbReference type="AlphaFoldDB" id="A7NLD0"/>
<organism evidence="1 2">
    <name type="scientific">Roseiflexus castenholzii (strain DSM 13941 / HLO8)</name>
    <dbReference type="NCBI Taxonomy" id="383372"/>
    <lineage>
        <taxon>Bacteria</taxon>
        <taxon>Bacillati</taxon>
        <taxon>Chloroflexota</taxon>
        <taxon>Chloroflexia</taxon>
        <taxon>Chloroflexales</taxon>
        <taxon>Roseiflexineae</taxon>
        <taxon>Roseiflexaceae</taxon>
        <taxon>Roseiflexus</taxon>
    </lineage>
</organism>
<evidence type="ECO:0000313" key="1">
    <source>
        <dbReference type="EMBL" id="ABU58313.1"/>
    </source>
</evidence>
<accession>A7NLD0</accession>
<gene>
    <name evidence="1" type="ordered locus">Rcas_2230</name>
</gene>
<proteinExistence type="predicted"/>
<dbReference type="Proteomes" id="UP000000263">
    <property type="component" value="Chromosome"/>
</dbReference>
<dbReference type="STRING" id="383372.Rcas_2230"/>
<keyword evidence="2" id="KW-1185">Reference proteome</keyword>
<dbReference type="HOGENOM" id="CLU_2481333_0_0_0"/>
<sequence length="87" mass="10075">MQLFDRFLHISYADVDRRLAEIGDDPAILDIFDKMDHKSRAIALWRKVFEAVKAAPHAHPPDRLRLPFATLRVGSSQVMRKPFAFRS</sequence>
<evidence type="ECO:0000313" key="2">
    <source>
        <dbReference type="Proteomes" id="UP000000263"/>
    </source>
</evidence>
<reference evidence="1 2" key="1">
    <citation type="submission" date="2007-08" db="EMBL/GenBank/DDBJ databases">
        <title>Complete sequence of Roseiflexus castenholzii DSM 13941.</title>
        <authorList>
            <consortium name="US DOE Joint Genome Institute"/>
            <person name="Copeland A."/>
            <person name="Lucas S."/>
            <person name="Lapidus A."/>
            <person name="Barry K."/>
            <person name="Glavina del Rio T."/>
            <person name="Dalin E."/>
            <person name="Tice H."/>
            <person name="Pitluck S."/>
            <person name="Thompson L.S."/>
            <person name="Brettin T."/>
            <person name="Bruce D."/>
            <person name="Detter J.C."/>
            <person name="Han C."/>
            <person name="Tapia R."/>
            <person name="Schmutz J."/>
            <person name="Larimer F."/>
            <person name="Land M."/>
            <person name="Hauser L."/>
            <person name="Kyrpides N."/>
            <person name="Mikhailova N."/>
            <person name="Bryant D.A."/>
            <person name="Hanada S."/>
            <person name="Tsukatani Y."/>
            <person name="Richardson P."/>
        </authorList>
    </citation>
    <scope>NUCLEOTIDE SEQUENCE [LARGE SCALE GENOMIC DNA]</scope>
    <source>
        <strain evidence="2">DSM 13941 / HLO8</strain>
    </source>
</reference>
<protein>
    <submittedName>
        <fullName evidence="1">Uncharacterized protein</fullName>
    </submittedName>
</protein>
<name>A7NLD0_ROSCS</name>